<dbReference type="Pfam" id="PF16174">
    <property type="entry name" value="IHABP4_N"/>
    <property type="match status" value="1"/>
</dbReference>
<dbReference type="InterPro" id="IPR039764">
    <property type="entry name" value="HABP4/SERBP1-like"/>
</dbReference>
<keyword evidence="5" id="KW-1185">Reference proteome</keyword>
<organism evidence="5 6">
    <name type="scientific">Petromyzon marinus</name>
    <name type="common">Sea lamprey</name>
    <dbReference type="NCBI Taxonomy" id="7757"/>
    <lineage>
        <taxon>Eukaryota</taxon>
        <taxon>Metazoa</taxon>
        <taxon>Chordata</taxon>
        <taxon>Craniata</taxon>
        <taxon>Vertebrata</taxon>
        <taxon>Cyclostomata</taxon>
        <taxon>Hyperoartia</taxon>
        <taxon>Petromyzontiformes</taxon>
        <taxon>Petromyzontidae</taxon>
        <taxon>Petromyzon</taxon>
    </lineage>
</organism>
<feature type="compositionally biased region" description="Basic and acidic residues" evidence="3">
    <location>
        <begin position="193"/>
        <end position="219"/>
    </location>
</feature>
<dbReference type="Proteomes" id="UP001318040">
    <property type="component" value="Chromosome 35"/>
</dbReference>
<dbReference type="PANTHER" id="PTHR12299">
    <property type="entry name" value="HYALURONIC ACID-BINDING PROTEIN 4"/>
    <property type="match status" value="1"/>
</dbReference>
<evidence type="ECO:0000313" key="6">
    <source>
        <dbReference type="RefSeq" id="XP_032821936.1"/>
    </source>
</evidence>
<dbReference type="PANTHER" id="PTHR12299:SF17">
    <property type="entry name" value="AT19571P-RELATED"/>
    <property type="match status" value="1"/>
</dbReference>
<dbReference type="GO" id="GO:0006417">
    <property type="term" value="P:regulation of translation"/>
    <property type="evidence" value="ECO:0007669"/>
    <property type="project" value="UniProtKB-KW"/>
</dbReference>
<feature type="compositionally biased region" description="Gly residues" evidence="3">
    <location>
        <begin position="157"/>
        <end position="177"/>
    </location>
</feature>
<evidence type="ECO:0000256" key="1">
    <source>
        <dbReference type="ARBA" id="ARBA00022845"/>
    </source>
</evidence>
<dbReference type="GeneID" id="116948863"/>
<feature type="region of interest" description="Disordered" evidence="3">
    <location>
        <begin position="368"/>
        <end position="492"/>
    </location>
</feature>
<feature type="region of interest" description="Disordered" evidence="3">
    <location>
        <begin position="75"/>
        <end position="318"/>
    </location>
</feature>
<comment type="similarity">
    <text evidence="2">Belongs to the SERBP1-HABP4 family.</text>
</comment>
<name>A0AAJ7TPQ6_PETMA</name>
<feature type="compositionally biased region" description="Low complexity" evidence="3">
    <location>
        <begin position="428"/>
        <end position="439"/>
    </location>
</feature>
<protein>
    <submittedName>
        <fullName evidence="6">Plasminogen activator inhibitor 1 RNA-binding protein isoform X2</fullName>
    </submittedName>
</protein>
<evidence type="ECO:0000256" key="3">
    <source>
        <dbReference type="SAM" id="MobiDB-lite"/>
    </source>
</evidence>
<dbReference type="Pfam" id="PF04774">
    <property type="entry name" value="HABP4_PAI-RBP1"/>
    <property type="match status" value="1"/>
</dbReference>
<dbReference type="GO" id="GO:0005634">
    <property type="term" value="C:nucleus"/>
    <property type="evidence" value="ECO:0007669"/>
    <property type="project" value="TreeGrafter"/>
</dbReference>
<keyword evidence="1" id="KW-0810">Translation regulation</keyword>
<sequence length="492" mass="51599">MLRTAVSPAPAILAAHGSDAQAPARRIGESVGIRALVSAIMPGNLQEGFGCVINNRFEQLLDDETDPFELLKEAQQKKELAGGGSAKAAAKAGPPGTKPPPKKESQRDRRAPTTGQATDAKPAEQPAPTAVKRAEGSGPRRIGRRPDQQGPFQGPFQGQGGQGQGGPGQGGQGQGGEGRPERRGGGVGFTGEGRPERRGGGPRPERRFAERLNEERPDGSTEMSSENRSMDRPPRGRGNFRGFRGRGRGIGRNPDGFDGRGKREFERHSGSDKTEIDQPAATEEHVEHEEVQTTETENKENETDETKDEEEGSKEMTLDEWKAVQEKARAKAQFNIRKPGEGCDSAQWGKSYVMRKTKPVEGEVQLESTADHHFRRSSNDITSKLEINFGDHSRRGRGGRGGGAPRGGRGGGAMAGPPGAVVGGPGVVVGAPGTAPAGPSASAIVAGAPGPSGMPPPRGGGRGMGRGAPRGERPSAVIVPNVDDPEAFPALA</sequence>
<accession>A0AAJ7TPQ6</accession>
<evidence type="ECO:0000313" key="5">
    <source>
        <dbReference type="Proteomes" id="UP001318040"/>
    </source>
</evidence>
<feature type="compositionally biased region" description="Basic and acidic residues" evidence="3">
    <location>
        <begin position="101"/>
        <end position="111"/>
    </location>
</feature>
<proteinExistence type="inferred from homology"/>
<feature type="compositionally biased region" description="Low complexity" evidence="3">
    <location>
        <begin position="86"/>
        <end position="95"/>
    </location>
</feature>
<dbReference type="GO" id="GO:0005737">
    <property type="term" value="C:cytoplasm"/>
    <property type="evidence" value="ECO:0007669"/>
    <property type="project" value="TreeGrafter"/>
</dbReference>
<evidence type="ECO:0000259" key="4">
    <source>
        <dbReference type="SMART" id="SM01233"/>
    </source>
</evidence>
<gene>
    <name evidence="6" type="primary">SERBP1</name>
</gene>
<dbReference type="SMART" id="SM01233">
    <property type="entry name" value="HABP4_PAI-RBP1"/>
    <property type="match status" value="1"/>
</dbReference>
<dbReference type="RefSeq" id="XP_032821936.1">
    <property type="nucleotide sequence ID" value="XM_032966045.1"/>
</dbReference>
<evidence type="ECO:0000256" key="2">
    <source>
        <dbReference type="ARBA" id="ARBA00035118"/>
    </source>
</evidence>
<feature type="compositionally biased region" description="Basic and acidic residues" evidence="3">
    <location>
        <begin position="255"/>
        <end position="301"/>
    </location>
</feature>
<feature type="compositionally biased region" description="Gly residues" evidence="3">
    <location>
        <begin position="459"/>
        <end position="468"/>
    </location>
</feature>
<feature type="compositionally biased region" description="Gly residues" evidence="3">
    <location>
        <begin position="399"/>
        <end position="414"/>
    </location>
</feature>
<dbReference type="AlphaFoldDB" id="A0AAJ7TPQ6"/>
<reference evidence="6" key="1">
    <citation type="submission" date="2025-08" db="UniProtKB">
        <authorList>
            <consortium name="RefSeq"/>
        </authorList>
    </citation>
    <scope>IDENTIFICATION</scope>
    <source>
        <tissue evidence="6">Sperm</tissue>
    </source>
</reference>
<feature type="compositionally biased region" description="Acidic residues" evidence="3">
    <location>
        <begin position="302"/>
        <end position="312"/>
    </location>
</feature>
<dbReference type="InterPro" id="IPR032381">
    <property type="entry name" value="IHABP4_N"/>
</dbReference>
<feature type="domain" description="Hyaluronan/mRNA-binding protein" evidence="4">
    <location>
        <begin position="261"/>
        <end position="342"/>
    </location>
</feature>
<dbReference type="GO" id="GO:0003723">
    <property type="term" value="F:RNA binding"/>
    <property type="evidence" value="ECO:0007669"/>
    <property type="project" value="InterPro"/>
</dbReference>
<dbReference type="InterPro" id="IPR006861">
    <property type="entry name" value="HABP4_PAIRBP1-bd"/>
</dbReference>